<evidence type="ECO:0000313" key="3">
    <source>
        <dbReference type="Proteomes" id="UP000182719"/>
    </source>
</evidence>
<sequence length="592" mass="61304">MNGRWHGYAALVMLAGIFAGSADAYVPLGYEMLHTRDNPFRYYLDARAGSPAGIALSEVEKATNAAFQTWEDVQCAYPDFQYMGRSTVNAGINPSKLGDPYDTFNVSTIWVTQTTDPYYETALNYGNRPSATLALTYAGYLYQCDIFVNAVKFKWTTLPNTTPSQGFIDLQTALTHEVGHCLGFDDNANPLTSVMNPELPVGGNRRALDPDDVTGLCARYPENGDVGSPCSASDPCANGLTCVTRRTAEGASAQYCTKGCIGNTNGECPDPFLCRPSTAVAGSARACLAVPDEFVTQVGAPCEQSPQCGSPRGICQPPLPLPSTGTAWVGGYCQQSCVAGASPTVCPTGSLCAELGDDDRCFQRCDAVSGGCREGYTCAPLAQGSACIPKCYADADCNSGGGTAFVCRVCDGVCVQNDQSARGVGDPCDASNACGPGLGCTFIGTHPQGICSRSCSTACDCPAGSTCRTVGADKLCMRDCAGGTCAEPMQCNPLDTVYACQPPCRTNTDCPNGFLCGADGCYSDQAPDGGCSLCNDGGTPPPPPPTDGGSGGGDSESPGGCGCSSGTAASALALFAVFALLRVGGRRSWSRR</sequence>
<dbReference type="OrthoDB" id="5513188at2"/>
<evidence type="ECO:0000313" key="2">
    <source>
        <dbReference type="EMBL" id="SEL98007.1"/>
    </source>
</evidence>
<dbReference type="AlphaFoldDB" id="A0A1H7UNT5"/>
<organism evidence="2 3">
    <name type="scientific">Stigmatella aurantiaca</name>
    <dbReference type="NCBI Taxonomy" id="41"/>
    <lineage>
        <taxon>Bacteria</taxon>
        <taxon>Pseudomonadati</taxon>
        <taxon>Myxococcota</taxon>
        <taxon>Myxococcia</taxon>
        <taxon>Myxococcales</taxon>
        <taxon>Cystobacterineae</taxon>
        <taxon>Archangiaceae</taxon>
        <taxon>Stigmatella</taxon>
    </lineage>
</organism>
<proteinExistence type="predicted"/>
<dbReference type="Gene3D" id="3.40.390.10">
    <property type="entry name" value="Collagenase (Catalytic Domain)"/>
    <property type="match status" value="1"/>
</dbReference>
<gene>
    <name evidence="2" type="ORF">SAMN05444354_110108</name>
</gene>
<name>A0A1H7UNT5_STIAU</name>
<evidence type="ECO:0008006" key="4">
    <source>
        <dbReference type="Google" id="ProtNLM"/>
    </source>
</evidence>
<protein>
    <recommendedName>
        <fullName evidence="4">Peptidase metallopeptidase domain-containing protein</fullName>
    </recommendedName>
</protein>
<feature type="region of interest" description="Disordered" evidence="1">
    <location>
        <begin position="542"/>
        <end position="562"/>
    </location>
</feature>
<dbReference type="RefSeq" id="WP_075008080.1">
    <property type="nucleotide sequence ID" value="NZ_FOAP01000010.1"/>
</dbReference>
<keyword evidence="3" id="KW-1185">Reference proteome</keyword>
<dbReference type="GO" id="GO:0008237">
    <property type="term" value="F:metallopeptidase activity"/>
    <property type="evidence" value="ECO:0007669"/>
    <property type="project" value="InterPro"/>
</dbReference>
<dbReference type="SUPFAM" id="SSF55486">
    <property type="entry name" value="Metalloproteases ('zincins'), catalytic domain"/>
    <property type="match status" value="1"/>
</dbReference>
<evidence type="ECO:0000256" key="1">
    <source>
        <dbReference type="SAM" id="MobiDB-lite"/>
    </source>
</evidence>
<accession>A0A1H7UNT5</accession>
<feature type="compositionally biased region" description="Gly residues" evidence="1">
    <location>
        <begin position="548"/>
        <end position="562"/>
    </location>
</feature>
<reference evidence="3" key="1">
    <citation type="submission" date="2016-10" db="EMBL/GenBank/DDBJ databases">
        <authorList>
            <person name="Varghese N."/>
            <person name="Submissions S."/>
        </authorList>
    </citation>
    <scope>NUCLEOTIDE SEQUENCE [LARGE SCALE GENOMIC DNA]</scope>
    <source>
        <strain evidence="3">DSM 17044</strain>
    </source>
</reference>
<dbReference type="InterPro" id="IPR024079">
    <property type="entry name" value="MetalloPept_cat_dom_sf"/>
</dbReference>
<dbReference type="Proteomes" id="UP000182719">
    <property type="component" value="Unassembled WGS sequence"/>
</dbReference>
<dbReference type="EMBL" id="FOAP01000010">
    <property type="protein sequence ID" value="SEL98007.1"/>
    <property type="molecule type" value="Genomic_DNA"/>
</dbReference>